<feature type="transmembrane region" description="Helical" evidence="8">
    <location>
        <begin position="145"/>
        <end position="165"/>
    </location>
</feature>
<name>A0ABT3QC23_9PROT</name>
<sequence>MTEVAHDLSDNSALIEENSASYVPLSARHGRVSDLFTLWFTTNIAPLPIVTGASIAVTSHLSLFWVASAIFSGHFLGGCVLAACSAQGPRMGLPQMIQSRGQFGRYGALLIVLISSLLYLGFFTSNTALGGRALHGLIPQIDPGYGAAIAALAAVAIGIFGYNTIHFLNRVGMWFMGAAILIAFVEAVHSLPDTVWTIGPCNLFGWFLCFSTALVWNTSYACYTSDYSRYLPETVGLKRPFISSLAGAAIGASVTFVFGAVLAASSYASSDPMSAVAALGGSLGSVLLCLFVLNIISHNALNVYGGVLTLITIIQTFSASWQPKRMARVIMSAVVLTGCLTVATVFEKNIVSTFINIVVALLSVLVPWVTVNILDFYVVKKGSYDIDSFFRADGGIYGLFDVPACLAFLAGVVVQLPVTSNAFFSGPLAHLFNGIDIGCFIAPPVTALVFLTLKRKHIGEARERLAATQLS</sequence>
<dbReference type="PIRSF" id="PIRSF002744">
    <property type="entry name" value="Pur-cyt_permease"/>
    <property type="match status" value="1"/>
</dbReference>
<comment type="similarity">
    <text evidence="2 7">Belongs to the purine-cytosine permease (2.A.39) family.</text>
</comment>
<proteinExistence type="inferred from homology"/>
<keyword evidence="10" id="KW-1185">Reference proteome</keyword>
<evidence type="ECO:0000256" key="1">
    <source>
        <dbReference type="ARBA" id="ARBA00004141"/>
    </source>
</evidence>
<feature type="transmembrane region" description="Helical" evidence="8">
    <location>
        <begin position="274"/>
        <end position="296"/>
    </location>
</feature>
<feature type="transmembrane region" description="Helical" evidence="8">
    <location>
        <begin position="353"/>
        <end position="374"/>
    </location>
</feature>
<accession>A0ABT3QC23</accession>
<comment type="subcellular location">
    <subcellularLocation>
        <location evidence="1">Membrane</location>
        <topology evidence="1">Multi-pass membrane protein</topology>
    </subcellularLocation>
</comment>
<feature type="transmembrane region" description="Helical" evidence="8">
    <location>
        <begin position="106"/>
        <end position="125"/>
    </location>
</feature>
<evidence type="ECO:0000256" key="4">
    <source>
        <dbReference type="ARBA" id="ARBA00022692"/>
    </source>
</evidence>
<feature type="transmembrane region" description="Helical" evidence="8">
    <location>
        <begin position="244"/>
        <end position="268"/>
    </location>
</feature>
<evidence type="ECO:0000313" key="10">
    <source>
        <dbReference type="Proteomes" id="UP001301152"/>
    </source>
</evidence>
<protein>
    <submittedName>
        <fullName evidence="9">Cytosine permease</fullName>
    </submittedName>
</protein>
<organism evidence="9 10">
    <name type="scientific">Acetobacter thailandicus</name>
    <dbReference type="NCBI Taxonomy" id="1502842"/>
    <lineage>
        <taxon>Bacteria</taxon>
        <taxon>Pseudomonadati</taxon>
        <taxon>Pseudomonadota</taxon>
        <taxon>Alphaproteobacteria</taxon>
        <taxon>Acetobacterales</taxon>
        <taxon>Acetobacteraceae</taxon>
        <taxon>Acetobacter</taxon>
    </lineage>
</organism>
<evidence type="ECO:0000256" key="2">
    <source>
        <dbReference type="ARBA" id="ARBA00008974"/>
    </source>
</evidence>
<dbReference type="Gene3D" id="1.10.4160.10">
    <property type="entry name" value="Hydantoin permease"/>
    <property type="match status" value="1"/>
</dbReference>
<feature type="transmembrane region" description="Helical" evidence="8">
    <location>
        <begin position="203"/>
        <end position="223"/>
    </location>
</feature>
<dbReference type="InterPro" id="IPR026030">
    <property type="entry name" value="Pur-cyt_permease_Fcy2/21/22"/>
</dbReference>
<keyword evidence="6 7" id="KW-0472">Membrane</keyword>
<feature type="transmembrane region" description="Helical" evidence="8">
    <location>
        <begin position="394"/>
        <end position="416"/>
    </location>
</feature>
<dbReference type="PANTHER" id="PTHR31806">
    <property type="entry name" value="PURINE-CYTOSINE PERMEASE FCY2-RELATED"/>
    <property type="match status" value="1"/>
</dbReference>
<evidence type="ECO:0000256" key="6">
    <source>
        <dbReference type="ARBA" id="ARBA00023136"/>
    </source>
</evidence>
<evidence type="ECO:0000256" key="3">
    <source>
        <dbReference type="ARBA" id="ARBA00022448"/>
    </source>
</evidence>
<keyword evidence="4 8" id="KW-0812">Transmembrane</keyword>
<dbReference type="EMBL" id="JAPIUZ010000001">
    <property type="protein sequence ID" value="MCX2562815.1"/>
    <property type="molecule type" value="Genomic_DNA"/>
</dbReference>
<reference evidence="9 10" key="1">
    <citation type="submission" date="2022-11" db="EMBL/GenBank/DDBJ databases">
        <title>Genome sequencing of Acetobacter type strain.</title>
        <authorList>
            <person name="Heo J."/>
            <person name="Lee D."/>
            <person name="Han B.-H."/>
            <person name="Hong S.-B."/>
            <person name="Kwon S.-W."/>
        </authorList>
    </citation>
    <scope>NUCLEOTIDE SEQUENCE [LARGE SCALE GENOMIC DNA]</scope>
    <source>
        <strain evidence="9 10">KACC 21253</strain>
    </source>
</reference>
<evidence type="ECO:0000256" key="8">
    <source>
        <dbReference type="SAM" id="Phobius"/>
    </source>
</evidence>
<keyword evidence="5 8" id="KW-1133">Transmembrane helix</keyword>
<evidence type="ECO:0000256" key="7">
    <source>
        <dbReference type="PIRNR" id="PIRNR002744"/>
    </source>
</evidence>
<comment type="caution">
    <text evidence="9">The sequence shown here is derived from an EMBL/GenBank/DDBJ whole genome shotgun (WGS) entry which is preliminary data.</text>
</comment>
<dbReference type="Proteomes" id="UP001301152">
    <property type="component" value="Unassembled WGS sequence"/>
</dbReference>
<dbReference type="Pfam" id="PF02133">
    <property type="entry name" value="Transp_cyt_pur"/>
    <property type="match status" value="1"/>
</dbReference>
<feature type="transmembrane region" description="Helical" evidence="8">
    <location>
        <begin position="63"/>
        <end position="85"/>
    </location>
</feature>
<feature type="transmembrane region" description="Helical" evidence="8">
    <location>
        <begin position="327"/>
        <end position="346"/>
    </location>
</feature>
<feature type="transmembrane region" description="Helical" evidence="8">
    <location>
        <begin position="172"/>
        <end position="191"/>
    </location>
</feature>
<evidence type="ECO:0000256" key="5">
    <source>
        <dbReference type="ARBA" id="ARBA00022989"/>
    </source>
</evidence>
<keyword evidence="3 7" id="KW-0813">Transport</keyword>
<gene>
    <name evidence="9" type="ORF">OQ497_02365</name>
</gene>
<dbReference type="InterPro" id="IPR001248">
    <property type="entry name" value="Pur-cyt_permease"/>
</dbReference>
<feature type="transmembrane region" description="Helical" evidence="8">
    <location>
        <begin position="35"/>
        <end position="57"/>
    </location>
</feature>
<dbReference type="PANTHER" id="PTHR31806:SF1">
    <property type="entry name" value="PURINE-CYTOSINE PERMEASE FCY2-RELATED"/>
    <property type="match status" value="1"/>
</dbReference>
<evidence type="ECO:0000313" key="9">
    <source>
        <dbReference type="EMBL" id="MCX2562815.1"/>
    </source>
</evidence>
<dbReference type="RefSeq" id="WP_173559502.1">
    <property type="nucleotide sequence ID" value="NZ_JAERKX010000001.1"/>
</dbReference>
<feature type="transmembrane region" description="Helical" evidence="8">
    <location>
        <begin position="428"/>
        <end position="453"/>
    </location>
</feature>